<reference evidence="2 3" key="1">
    <citation type="submission" date="2023-12" db="EMBL/GenBank/DDBJ databases">
        <title>Streptomyces sp. V4-01.</title>
        <authorList>
            <person name="Somphong A."/>
            <person name="Phongsopitanun W."/>
        </authorList>
    </citation>
    <scope>NUCLEOTIDE SEQUENCE [LARGE SCALE GENOMIC DNA]</scope>
    <source>
        <strain evidence="2 3">V4-01</strain>
    </source>
</reference>
<feature type="compositionally biased region" description="Basic and acidic residues" evidence="1">
    <location>
        <begin position="25"/>
        <end position="54"/>
    </location>
</feature>
<keyword evidence="3" id="KW-1185">Reference proteome</keyword>
<evidence type="ECO:0000256" key="1">
    <source>
        <dbReference type="SAM" id="MobiDB-lite"/>
    </source>
</evidence>
<feature type="region of interest" description="Disordered" evidence="1">
    <location>
        <begin position="25"/>
        <end position="83"/>
    </location>
</feature>
<accession>A0ABU7P4P9</accession>
<protein>
    <submittedName>
        <fullName evidence="2">Uncharacterized protein</fullName>
    </submittedName>
</protein>
<organism evidence="2 3">
    <name type="scientific">Actinacidiphila polyblastidii</name>
    <dbReference type="NCBI Taxonomy" id="3110430"/>
    <lineage>
        <taxon>Bacteria</taxon>
        <taxon>Bacillati</taxon>
        <taxon>Actinomycetota</taxon>
        <taxon>Actinomycetes</taxon>
        <taxon>Kitasatosporales</taxon>
        <taxon>Streptomycetaceae</taxon>
        <taxon>Actinacidiphila</taxon>
    </lineage>
</organism>
<dbReference type="RefSeq" id="WP_330792660.1">
    <property type="nucleotide sequence ID" value="NZ_JAZEWV010000001.1"/>
</dbReference>
<gene>
    <name evidence="2" type="ORF">V2S66_02230</name>
</gene>
<dbReference type="Proteomes" id="UP001344658">
    <property type="component" value="Unassembled WGS sequence"/>
</dbReference>
<evidence type="ECO:0000313" key="2">
    <source>
        <dbReference type="EMBL" id="MEE4540785.1"/>
    </source>
</evidence>
<name>A0ABU7P4P9_9ACTN</name>
<comment type="caution">
    <text evidence="2">The sequence shown here is derived from an EMBL/GenBank/DDBJ whole genome shotgun (WGS) entry which is preliminary data.</text>
</comment>
<dbReference type="EMBL" id="JAZEWV010000001">
    <property type="protein sequence ID" value="MEE4540785.1"/>
    <property type="molecule type" value="Genomic_DNA"/>
</dbReference>
<evidence type="ECO:0000313" key="3">
    <source>
        <dbReference type="Proteomes" id="UP001344658"/>
    </source>
</evidence>
<proteinExistence type="predicted"/>
<sequence length="83" mass="9154">MYSYEIQQARRDDLVREAAAWRLARDARAARTAERRAHRTEARTASRTSARTDAEGAASPSAPAPAPRPLGRVNRAPHPHRAA</sequence>